<dbReference type="RefSeq" id="WP_025362645.1">
    <property type="nucleotide sequence ID" value="NZ_CP006681.1"/>
</dbReference>
<dbReference type="eggNOG" id="COG0712">
    <property type="taxonomic scope" value="Bacteria"/>
</dbReference>
<keyword evidence="6 7" id="KW-0066">ATP synthesis</keyword>
<sequence>MFAKQSLIKSWAIAISDIALETNNVEQFLKTSSDLSHIFLDNQDLNDLLSNKFVPLETRNKVLENIFSKEIDITLLNTLKLIVERDLISATPYIFREVEKKLLQETNTVKGIVYSINKLDKSLIDLFEQKFTKKLNKKVMLVNEIKTDLIAGIRVQVDGKKYDSSIQGKAHDMKRKIKQYRK</sequence>
<dbReference type="EMBL" id="CP006681">
    <property type="protein sequence ID" value="AHI52399.1"/>
    <property type="molecule type" value="Genomic_DNA"/>
</dbReference>
<keyword evidence="5 7" id="KW-0472">Membrane</keyword>
<dbReference type="HOGENOM" id="CLU_085114_4_2_14"/>
<dbReference type="SUPFAM" id="SSF47928">
    <property type="entry name" value="N-terminal domain of the delta subunit of the F1F0-ATP synthase"/>
    <property type="match status" value="1"/>
</dbReference>
<dbReference type="PRINTS" id="PR00125">
    <property type="entry name" value="ATPASEDELTA"/>
</dbReference>
<evidence type="ECO:0000256" key="5">
    <source>
        <dbReference type="ARBA" id="ARBA00023136"/>
    </source>
</evidence>
<dbReference type="InterPro" id="IPR000711">
    <property type="entry name" value="ATPase_OSCP/dsu"/>
</dbReference>
<keyword evidence="9" id="KW-1185">Reference proteome</keyword>
<dbReference type="PANTHER" id="PTHR11910">
    <property type="entry name" value="ATP SYNTHASE DELTA CHAIN"/>
    <property type="match status" value="1"/>
</dbReference>
<keyword evidence="4 7" id="KW-0406">Ion transport</keyword>
<dbReference type="AlphaFoldDB" id="W6AFD2"/>
<protein>
    <recommendedName>
        <fullName evidence="7">ATP synthase subunit delta</fullName>
    </recommendedName>
    <alternativeName>
        <fullName evidence="7">ATP synthase F(1) sector subunit delta</fullName>
    </alternativeName>
    <alternativeName>
        <fullName evidence="7">F-type ATPase subunit delta</fullName>
        <shortName evidence="7">F-ATPase subunit delta</shortName>
    </alternativeName>
</protein>
<keyword evidence="7" id="KW-1003">Cell membrane</keyword>
<evidence type="ECO:0000256" key="3">
    <source>
        <dbReference type="ARBA" id="ARBA00022781"/>
    </source>
</evidence>
<evidence type="ECO:0000256" key="7">
    <source>
        <dbReference type="HAMAP-Rule" id="MF_01416"/>
    </source>
</evidence>
<evidence type="ECO:0000256" key="4">
    <source>
        <dbReference type="ARBA" id="ARBA00023065"/>
    </source>
</evidence>
<keyword evidence="3 7" id="KW-0375">Hydrogen ion transport</keyword>
<keyword evidence="7" id="KW-0139">CF(1)</keyword>
<evidence type="ECO:0000313" key="8">
    <source>
        <dbReference type="EMBL" id="AHI52399.1"/>
    </source>
</evidence>
<comment type="subcellular location">
    <subcellularLocation>
        <location evidence="7">Cell membrane</location>
        <topology evidence="7">Peripheral membrane protein</topology>
    </subcellularLocation>
    <subcellularLocation>
        <location evidence="1">Membrane</location>
    </subcellularLocation>
</comment>
<evidence type="ECO:0000313" key="9">
    <source>
        <dbReference type="Proteomes" id="UP000019267"/>
    </source>
</evidence>
<dbReference type="GO" id="GO:0005886">
    <property type="term" value="C:plasma membrane"/>
    <property type="evidence" value="ECO:0007669"/>
    <property type="project" value="UniProtKB-SubCell"/>
</dbReference>
<organism evidence="8 9">
    <name type="scientific">Spiroplasma culicicola AES-1</name>
    <dbReference type="NCBI Taxonomy" id="1276246"/>
    <lineage>
        <taxon>Bacteria</taxon>
        <taxon>Bacillati</taxon>
        <taxon>Mycoplasmatota</taxon>
        <taxon>Mollicutes</taxon>
        <taxon>Entomoplasmatales</taxon>
        <taxon>Spiroplasmataceae</taxon>
        <taxon>Spiroplasma</taxon>
    </lineage>
</organism>
<comment type="function">
    <text evidence="7">This protein is part of the stalk that links CF(0) to CF(1). It either transmits conformational changes from CF(0) to CF(1) or is implicated in proton conduction.</text>
</comment>
<gene>
    <name evidence="7 8" type="primary">atpH</name>
    <name evidence="8" type="ORF">SCULI_v1c00580</name>
</gene>
<name>W6AFD2_9MOLU</name>
<evidence type="ECO:0000256" key="6">
    <source>
        <dbReference type="ARBA" id="ARBA00023310"/>
    </source>
</evidence>
<keyword evidence="2 7" id="KW-0813">Transport</keyword>
<dbReference type="HAMAP" id="MF_01416">
    <property type="entry name" value="ATP_synth_delta_bact"/>
    <property type="match status" value="1"/>
</dbReference>
<dbReference type="NCBIfam" id="NF009975">
    <property type="entry name" value="PRK13436.1"/>
    <property type="match status" value="1"/>
</dbReference>
<dbReference type="NCBIfam" id="TIGR01145">
    <property type="entry name" value="ATP_synt_delta"/>
    <property type="match status" value="1"/>
</dbReference>
<accession>W6AFD2</accession>
<dbReference type="KEGG" id="scq:SCULI_v1c00580"/>
<proteinExistence type="inferred from homology"/>
<dbReference type="GO" id="GO:0046933">
    <property type="term" value="F:proton-transporting ATP synthase activity, rotational mechanism"/>
    <property type="evidence" value="ECO:0007669"/>
    <property type="project" value="UniProtKB-UniRule"/>
</dbReference>
<dbReference type="PATRIC" id="fig|1276246.3.peg.56"/>
<dbReference type="Pfam" id="PF00213">
    <property type="entry name" value="OSCP"/>
    <property type="match status" value="1"/>
</dbReference>
<evidence type="ECO:0000256" key="1">
    <source>
        <dbReference type="ARBA" id="ARBA00004370"/>
    </source>
</evidence>
<dbReference type="Proteomes" id="UP000019267">
    <property type="component" value="Chromosome"/>
</dbReference>
<dbReference type="InterPro" id="IPR026015">
    <property type="entry name" value="ATP_synth_OSCP/delta_N_sf"/>
</dbReference>
<dbReference type="GO" id="GO:0045259">
    <property type="term" value="C:proton-transporting ATP synthase complex"/>
    <property type="evidence" value="ECO:0007669"/>
    <property type="project" value="UniProtKB-KW"/>
</dbReference>
<dbReference type="STRING" id="1276246.SCULI_v1c00580"/>
<comment type="similarity">
    <text evidence="7">Belongs to the ATPase delta chain family.</text>
</comment>
<dbReference type="Gene3D" id="1.10.520.20">
    <property type="entry name" value="N-terminal domain of the delta subunit of the F1F0-ATP synthase"/>
    <property type="match status" value="1"/>
</dbReference>
<comment type="function">
    <text evidence="7">F(1)F(0) ATP synthase produces ATP from ADP in the presence of a proton or sodium gradient. F-type ATPases consist of two structural domains, F(1) containing the extramembraneous catalytic core and F(0) containing the membrane proton channel, linked together by a central stalk and a peripheral stalk. During catalysis, ATP synthesis in the catalytic domain of F(1) is coupled via a rotary mechanism of the central stalk subunits to proton translocation.</text>
</comment>
<evidence type="ECO:0000256" key="2">
    <source>
        <dbReference type="ARBA" id="ARBA00022448"/>
    </source>
</evidence>
<reference evidence="8 9" key="1">
    <citation type="journal article" date="2014" name="Genome Biol. Evol.">
        <title>Molecular evolution of the substrate utilization strategies and putative virulence factors in mosquito-associated Spiroplasma species.</title>
        <authorList>
            <person name="Chang T.H."/>
            <person name="Lo W.S."/>
            <person name="Ku C."/>
            <person name="Chen L.L."/>
            <person name="Kuo C.H."/>
        </authorList>
    </citation>
    <scope>NUCLEOTIDE SEQUENCE [LARGE SCALE GENOMIC DNA]</scope>
    <source>
        <strain evidence="8">AES-1</strain>
    </source>
</reference>
<dbReference type="OrthoDB" id="389583at2"/>